<comment type="caution">
    <text evidence="1">The sequence shown here is derived from an EMBL/GenBank/DDBJ whole genome shotgun (WGS) entry which is preliminary data.</text>
</comment>
<proteinExistence type="predicted"/>
<sequence length="123" mass="13843">MSAVTRHGEEKSGVFTPFPFLKARPQRFNFLTQCPFRSDLEHDAVVAILFRIAKGDNQAFELERRTEQKELVGVLGKKVVVVEGGRVDFKSSGRQTGWHIGSRHNVMVDISSFKLAVNVKKTV</sequence>
<reference evidence="1 2" key="1">
    <citation type="journal article" date="2019" name="Sci. Rep.">
        <title>Orb-weaving spider Araneus ventricosus genome elucidates the spidroin gene catalogue.</title>
        <authorList>
            <person name="Kono N."/>
            <person name="Nakamura H."/>
            <person name="Ohtoshi R."/>
            <person name="Moran D.A.P."/>
            <person name="Shinohara A."/>
            <person name="Yoshida Y."/>
            <person name="Fujiwara M."/>
            <person name="Mori M."/>
            <person name="Tomita M."/>
            <person name="Arakawa K."/>
        </authorList>
    </citation>
    <scope>NUCLEOTIDE SEQUENCE [LARGE SCALE GENOMIC DNA]</scope>
</reference>
<evidence type="ECO:0000313" key="2">
    <source>
        <dbReference type="Proteomes" id="UP000499080"/>
    </source>
</evidence>
<protein>
    <submittedName>
        <fullName evidence="1">Uncharacterized protein</fullName>
    </submittedName>
</protein>
<evidence type="ECO:0000313" key="1">
    <source>
        <dbReference type="EMBL" id="GBN69767.1"/>
    </source>
</evidence>
<dbReference type="EMBL" id="BGPR01015567">
    <property type="protein sequence ID" value="GBN69767.1"/>
    <property type="molecule type" value="Genomic_DNA"/>
</dbReference>
<name>A0A4Y2R268_ARAVE</name>
<dbReference type="Proteomes" id="UP000499080">
    <property type="component" value="Unassembled WGS sequence"/>
</dbReference>
<gene>
    <name evidence="1" type="ORF">AVEN_6834_1</name>
</gene>
<organism evidence="1 2">
    <name type="scientific">Araneus ventricosus</name>
    <name type="common">Orbweaver spider</name>
    <name type="synonym">Epeira ventricosa</name>
    <dbReference type="NCBI Taxonomy" id="182803"/>
    <lineage>
        <taxon>Eukaryota</taxon>
        <taxon>Metazoa</taxon>
        <taxon>Ecdysozoa</taxon>
        <taxon>Arthropoda</taxon>
        <taxon>Chelicerata</taxon>
        <taxon>Arachnida</taxon>
        <taxon>Araneae</taxon>
        <taxon>Araneomorphae</taxon>
        <taxon>Entelegynae</taxon>
        <taxon>Araneoidea</taxon>
        <taxon>Araneidae</taxon>
        <taxon>Araneus</taxon>
    </lineage>
</organism>
<accession>A0A4Y2R268</accession>
<dbReference type="AlphaFoldDB" id="A0A4Y2R268"/>
<keyword evidence="2" id="KW-1185">Reference proteome</keyword>